<gene>
    <name evidence="7" type="ORF">EI684_13060</name>
</gene>
<dbReference type="InterPro" id="IPR006098">
    <property type="entry name" value="MMCoA_mutase_a_cat"/>
</dbReference>
<organism evidence="7 8">
    <name type="scientific">Candidatus Viridilinea halotolerans</name>
    <dbReference type="NCBI Taxonomy" id="2491704"/>
    <lineage>
        <taxon>Bacteria</taxon>
        <taxon>Bacillati</taxon>
        <taxon>Chloroflexota</taxon>
        <taxon>Chloroflexia</taxon>
        <taxon>Chloroflexales</taxon>
        <taxon>Chloroflexineae</taxon>
        <taxon>Oscillochloridaceae</taxon>
        <taxon>Candidatus Viridilinea</taxon>
    </lineage>
</organism>
<evidence type="ECO:0000313" key="7">
    <source>
        <dbReference type="EMBL" id="RRR70593.1"/>
    </source>
</evidence>
<evidence type="ECO:0000256" key="1">
    <source>
        <dbReference type="ARBA" id="ARBA00001922"/>
    </source>
</evidence>
<evidence type="ECO:0000313" key="8">
    <source>
        <dbReference type="Proteomes" id="UP000280307"/>
    </source>
</evidence>
<dbReference type="CDD" id="cd03677">
    <property type="entry name" value="MM_CoA_mutase_beta"/>
    <property type="match status" value="1"/>
</dbReference>
<protein>
    <submittedName>
        <fullName evidence="7">Methylmalonyl-CoA mutase</fullName>
    </submittedName>
</protein>
<name>A0A426TXP9_9CHLR</name>
<dbReference type="NCBIfam" id="TIGR00641">
    <property type="entry name" value="acid_CoA_mut_N"/>
    <property type="match status" value="1"/>
</dbReference>
<feature type="domain" description="Methylmalonyl-CoA mutase alpha/beta chain catalytic" evidence="6">
    <location>
        <begin position="49"/>
        <end position="550"/>
    </location>
</feature>
<comment type="caution">
    <text evidence="7">The sequence shown here is derived from an EMBL/GenBank/DDBJ whole genome shotgun (WGS) entry which is preliminary data.</text>
</comment>
<dbReference type="Gene3D" id="3.40.50.280">
    <property type="entry name" value="Cobalamin-binding domain"/>
    <property type="match status" value="1"/>
</dbReference>
<evidence type="ECO:0000256" key="3">
    <source>
        <dbReference type="ARBA" id="ARBA00022628"/>
    </source>
</evidence>
<accession>A0A426TXP9</accession>
<dbReference type="InterPro" id="IPR036724">
    <property type="entry name" value="Cobalamin-bd_sf"/>
</dbReference>
<comment type="similarity">
    <text evidence="2">Belongs to the methylmalonyl-CoA mutase family.</text>
</comment>
<dbReference type="GO" id="GO:0005737">
    <property type="term" value="C:cytoplasm"/>
    <property type="evidence" value="ECO:0007669"/>
    <property type="project" value="TreeGrafter"/>
</dbReference>
<dbReference type="GO" id="GO:0004494">
    <property type="term" value="F:methylmalonyl-CoA mutase activity"/>
    <property type="evidence" value="ECO:0007669"/>
    <property type="project" value="UniProtKB-EC"/>
</dbReference>
<reference evidence="7 8" key="1">
    <citation type="submission" date="2018-12" db="EMBL/GenBank/DDBJ databases">
        <title>Genome Sequence of Candidatus Viridilinea halotolerans isolated from saline sulfide-rich spring.</title>
        <authorList>
            <person name="Grouzdev D.S."/>
            <person name="Burganskaya E.I."/>
            <person name="Krutkina M.S."/>
            <person name="Sukhacheva M.V."/>
            <person name="Gorlenko V.M."/>
        </authorList>
    </citation>
    <scope>NUCLEOTIDE SEQUENCE [LARGE SCALE GENOMIC DNA]</scope>
    <source>
        <strain evidence="7">Chok-6</strain>
    </source>
</reference>
<dbReference type="Gene3D" id="3.20.20.240">
    <property type="entry name" value="Methylmalonyl-CoA mutase"/>
    <property type="match status" value="1"/>
</dbReference>
<dbReference type="GO" id="GO:0019678">
    <property type="term" value="P:propionate metabolic process, methylmalonyl pathway"/>
    <property type="evidence" value="ECO:0007669"/>
    <property type="project" value="TreeGrafter"/>
</dbReference>
<dbReference type="SUPFAM" id="SSF52242">
    <property type="entry name" value="Cobalamin (vitamin B12)-binding domain"/>
    <property type="match status" value="1"/>
</dbReference>
<dbReference type="PANTHER" id="PTHR48101:SF4">
    <property type="entry name" value="METHYLMALONYL-COA MUTASE, MITOCHONDRIAL"/>
    <property type="match status" value="1"/>
</dbReference>
<dbReference type="Proteomes" id="UP000280307">
    <property type="component" value="Unassembled WGS sequence"/>
</dbReference>
<evidence type="ECO:0000256" key="4">
    <source>
        <dbReference type="ARBA" id="ARBA00023235"/>
    </source>
</evidence>
<dbReference type="Pfam" id="PF01642">
    <property type="entry name" value="MM_CoA_mutase"/>
    <property type="match status" value="1"/>
</dbReference>
<dbReference type="SUPFAM" id="SSF51703">
    <property type="entry name" value="Cobalamin (vitamin B12)-dependent enzymes"/>
    <property type="match status" value="1"/>
</dbReference>
<keyword evidence="5" id="KW-0170">Cobalt</keyword>
<keyword evidence="3" id="KW-0846">Cobalamin</keyword>
<keyword evidence="4" id="KW-0413">Isomerase</keyword>
<dbReference type="GO" id="GO:0046872">
    <property type="term" value="F:metal ion binding"/>
    <property type="evidence" value="ECO:0007669"/>
    <property type="project" value="InterPro"/>
</dbReference>
<dbReference type="InterPro" id="IPR016176">
    <property type="entry name" value="Cbl-dep_enz_cat"/>
</dbReference>
<dbReference type="PANTHER" id="PTHR48101">
    <property type="entry name" value="METHYLMALONYL-COA MUTASE, MITOCHONDRIAL-RELATED"/>
    <property type="match status" value="1"/>
</dbReference>
<evidence type="ECO:0000256" key="5">
    <source>
        <dbReference type="ARBA" id="ARBA00023285"/>
    </source>
</evidence>
<dbReference type="GO" id="GO:0031419">
    <property type="term" value="F:cobalamin binding"/>
    <property type="evidence" value="ECO:0007669"/>
    <property type="project" value="UniProtKB-KW"/>
</dbReference>
<dbReference type="EMBL" id="RSAS01000508">
    <property type="protein sequence ID" value="RRR70593.1"/>
    <property type="molecule type" value="Genomic_DNA"/>
</dbReference>
<comment type="cofactor">
    <cofactor evidence="1">
        <name>adenosylcob(III)alamin</name>
        <dbReference type="ChEBI" id="CHEBI:18408"/>
    </cofactor>
</comment>
<dbReference type="AlphaFoldDB" id="A0A426TXP9"/>
<evidence type="ECO:0000256" key="2">
    <source>
        <dbReference type="ARBA" id="ARBA00008465"/>
    </source>
</evidence>
<sequence length="716" mass="75974">MTHDPTAPAPGAAAAPLFDMFAPASYDEWRAAAEKTLKGVPFEKKLLTKTYEGLQLQPIYNAADVAELPQVASLPGQAPFLRGTHAAGYLARPWMVAQELPYPTAGAVNQAAREDLPRGLTMLHVVLDEASRHGFDPDQVPAPIVGLRGTSLASSADIMALLEGVDLAKTPLRITTGSSGLPLLALLLAAHLCDPAQLRGGLLMDPIGLLAAHGALQGPLAQNYDELAALTAWAIANAPHLQTIEVASYAYHNAGASAVQDLAFALASGVAYLRAMQERGLDVNSVAPRMQFAFAVGAPFFIEVARLRAARMLWARIVAAFGGDEQAQRMHIHARTSAWTKTRNDAHNNMLRSTAEAFAAVMGGCDSLHVSPFDEVLGLPDAFSRRIARNVQVILQEECSFGRIIDPAGGSWTVEKLTDAIAREGWALFQEVERQGGMVAALAADFPQAQIKATRDERFNQIALRRDVIIGANMFVNLKEQQPTARPVDCEALQVERGVEMGHLRAARDAQALKSALADVAGSAPQEWITGAVAAARLGATLGELALTLRGPASPTNCISPLRAQRAAEQFEELRSNAEQYAARTGSRPTVFLAGMGPLAQHKARADFAAGFCEAGGFAVISGSGFTTPEEAAQAAQDSGATIVVICAPDDQYPAIVPPLTNLLKTANAATTVILAGYPTDQIEAHRAAGVDEFIHLRANCYAILARLQQLKGVAA</sequence>
<dbReference type="InterPro" id="IPR006099">
    <property type="entry name" value="MeMalonylCoA_mutase_a/b_cat"/>
</dbReference>
<proteinExistence type="inferred from homology"/>
<evidence type="ECO:0000259" key="6">
    <source>
        <dbReference type="Pfam" id="PF01642"/>
    </source>
</evidence>